<evidence type="ECO:0000313" key="2">
    <source>
        <dbReference type="Proteomes" id="UP000005237"/>
    </source>
</evidence>
<keyword evidence="2" id="KW-1185">Reference proteome</keyword>
<dbReference type="EnsemblMetazoa" id="CJA33917.1">
    <property type="protein sequence ID" value="CJA33917.1"/>
    <property type="gene ID" value="WBGene00209764"/>
</dbReference>
<name>A0A8R1IKA4_CAEJA</name>
<accession>A0A8R1IKA4</accession>
<dbReference type="AlphaFoldDB" id="A0A8R1IKA4"/>
<reference evidence="2" key="1">
    <citation type="submission" date="2010-08" db="EMBL/GenBank/DDBJ databases">
        <authorList>
            <consortium name="Caenorhabditis japonica Sequencing Consortium"/>
            <person name="Wilson R.K."/>
        </authorList>
    </citation>
    <scope>NUCLEOTIDE SEQUENCE [LARGE SCALE GENOMIC DNA]</scope>
    <source>
        <strain evidence="2">DF5081</strain>
    </source>
</reference>
<protein>
    <submittedName>
        <fullName evidence="1">Uncharacterized protein</fullName>
    </submittedName>
</protein>
<dbReference type="Proteomes" id="UP000005237">
    <property type="component" value="Unassembled WGS sequence"/>
</dbReference>
<evidence type="ECO:0000313" key="1">
    <source>
        <dbReference type="EnsemblMetazoa" id="CJA33917.1"/>
    </source>
</evidence>
<proteinExistence type="predicted"/>
<reference evidence="1" key="2">
    <citation type="submission" date="2022-06" db="UniProtKB">
        <authorList>
            <consortium name="EnsemblMetazoa"/>
        </authorList>
    </citation>
    <scope>IDENTIFICATION</scope>
    <source>
        <strain evidence="1">DF5081</strain>
    </source>
</reference>
<organism evidence="1 2">
    <name type="scientific">Caenorhabditis japonica</name>
    <dbReference type="NCBI Taxonomy" id="281687"/>
    <lineage>
        <taxon>Eukaryota</taxon>
        <taxon>Metazoa</taxon>
        <taxon>Ecdysozoa</taxon>
        <taxon>Nematoda</taxon>
        <taxon>Chromadorea</taxon>
        <taxon>Rhabditida</taxon>
        <taxon>Rhabditina</taxon>
        <taxon>Rhabditomorpha</taxon>
        <taxon>Rhabditoidea</taxon>
        <taxon>Rhabditidae</taxon>
        <taxon>Peloderinae</taxon>
        <taxon>Caenorhabditis</taxon>
    </lineage>
</organism>
<sequence length="295" mass="33700">MEIHKTGKNCGKKSENGNLNKTFQKNYFDLGKLGLVLLKYDKLKYLDVTSYEQSLSYYCNYSVKVLPTVSSLGTLSPQVFQLAQTYMTNLLSHKNALLSKKEDKTPMLICTPSFIHVAQTFKGSHPFKTQVEVSMRGLGQVPNGIQRAISWIIKNVLSQILDDPVAHQQYSVRAMPERNTKTSCKELPFNVLYFIKDYVLSSFGYPPALRFPGYTYQQLAAESPLLASELGATSEECEERFPKLVADADVFDNLVFDKIQRLFNDLRKSVLQETCHVHDNYEYRRCEFVRIDKGT</sequence>